<reference evidence="5 6" key="1">
    <citation type="submission" date="2019-02" db="EMBL/GenBank/DDBJ databases">
        <title>First genome of the species Streptococcus parasuis.</title>
        <authorList>
            <person name="Stevens M.J.A."/>
            <person name="Stephan R."/>
        </authorList>
    </citation>
    <scope>NUCLEOTIDE SEQUENCE [LARGE SCALE GENOMIC DNA]</scope>
    <source>
        <strain evidence="5 6">4253</strain>
    </source>
</reference>
<dbReference type="PROSITE" id="PS50911">
    <property type="entry name" value="CHAP"/>
    <property type="match status" value="1"/>
</dbReference>
<sequence length="304" mass="34478">MNNLFKKKGTIYQLAITACIIYFHIHSSFFASATTLGDNYPYTAINAVDPWRLYTRQCTSFSAFRLSTVNGFTLPPAYGDANVWGHRARQEGYQVDMIPAVGAIAWWESPMHVAWVSAVYGDIVEIEEYNYGYQYKYNRRTINRNSVSGYIHFKDLSSSALPKLPSTGVYTFSSRLPIKSQATQASTTVGYYENGEKVYYDKVIEAEGQFWISYLSYSGVQRYIPVYSLSQSHQTSSLPQLPSSGTYRVKIRSSIRNAPKLSSPEITYYDAGATVHYDKLITADGRLWISYISYSGIRRYIAIS</sequence>
<feature type="signal peptide" evidence="3">
    <location>
        <begin position="1"/>
        <end position="33"/>
    </location>
</feature>
<gene>
    <name evidence="5" type="ORF">EXW74_04085</name>
</gene>
<dbReference type="SUPFAM" id="SSF54001">
    <property type="entry name" value="Cysteine proteinases"/>
    <property type="match status" value="1"/>
</dbReference>
<organism evidence="5 6">
    <name type="scientific">Streptococcus parasuis</name>
    <dbReference type="NCBI Taxonomy" id="1501662"/>
    <lineage>
        <taxon>Bacteria</taxon>
        <taxon>Bacillati</taxon>
        <taxon>Bacillota</taxon>
        <taxon>Bacilli</taxon>
        <taxon>Lactobacillales</taxon>
        <taxon>Streptococcaceae</taxon>
        <taxon>Streptococcus</taxon>
    </lineage>
</organism>
<comment type="catalytic activity">
    <reaction evidence="1">
        <text>Hydrolyzes the link between N-acetylmuramoyl residues and L-amino acid residues in certain cell-wall glycopeptides.</text>
        <dbReference type="EC" id="3.5.1.28"/>
    </reaction>
</comment>
<dbReference type="EC" id="3.5.1.28" evidence="2"/>
<dbReference type="PROSITE" id="PS51257">
    <property type="entry name" value="PROKAR_LIPOPROTEIN"/>
    <property type="match status" value="1"/>
</dbReference>
<proteinExistence type="predicted"/>
<dbReference type="Pfam" id="PF08460">
    <property type="entry name" value="SH3_5"/>
    <property type="match status" value="2"/>
</dbReference>
<dbReference type="Gene3D" id="3.90.1720.10">
    <property type="entry name" value="endopeptidase domain like (from Nostoc punctiforme)"/>
    <property type="match status" value="1"/>
</dbReference>
<dbReference type="InterPro" id="IPR038765">
    <property type="entry name" value="Papain-like_cys_pep_sf"/>
</dbReference>
<dbReference type="AlphaFoldDB" id="A0A4V2HCB0"/>
<dbReference type="Gene3D" id="2.30.30.40">
    <property type="entry name" value="SH3 Domains"/>
    <property type="match status" value="2"/>
</dbReference>
<protein>
    <recommendedName>
        <fullName evidence="2">N-acetylmuramoyl-L-alanine amidase</fullName>
        <ecNumber evidence="2">3.5.1.28</ecNumber>
    </recommendedName>
</protein>
<name>A0A4V2HCB0_9STRE</name>
<evidence type="ECO:0000256" key="1">
    <source>
        <dbReference type="ARBA" id="ARBA00001561"/>
    </source>
</evidence>
<evidence type="ECO:0000256" key="3">
    <source>
        <dbReference type="SAM" id="SignalP"/>
    </source>
</evidence>
<feature type="domain" description="Peptidase C51" evidence="4">
    <location>
        <begin position="33"/>
        <end position="152"/>
    </location>
</feature>
<evidence type="ECO:0000256" key="2">
    <source>
        <dbReference type="ARBA" id="ARBA00011901"/>
    </source>
</evidence>
<dbReference type="GO" id="GO:0008745">
    <property type="term" value="F:N-acetylmuramoyl-L-alanine amidase activity"/>
    <property type="evidence" value="ECO:0007669"/>
    <property type="project" value="UniProtKB-EC"/>
</dbReference>
<evidence type="ECO:0000259" key="4">
    <source>
        <dbReference type="PROSITE" id="PS50911"/>
    </source>
</evidence>
<dbReference type="OrthoDB" id="2144002at2"/>
<dbReference type="Pfam" id="PF05257">
    <property type="entry name" value="CHAP"/>
    <property type="match status" value="1"/>
</dbReference>
<dbReference type="Proteomes" id="UP000291525">
    <property type="component" value="Unassembled WGS sequence"/>
</dbReference>
<accession>A0A4V2HCB0</accession>
<dbReference type="RefSeq" id="WP_130554818.1">
    <property type="nucleotide sequence ID" value="NZ_SHGT01000016.1"/>
</dbReference>
<dbReference type="InterPro" id="IPR003646">
    <property type="entry name" value="SH3-like_bac-type"/>
</dbReference>
<dbReference type="SMART" id="SM00287">
    <property type="entry name" value="SH3b"/>
    <property type="match status" value="2"/>
</dbReference>
<evidence type="ECO:0000313" key="6">
    <source>
        <dbReference type="Proteomes" id="UP000291525"/>
    </source>
</evidence>
<comment type="caution">
    <text evidence="5">The sequence shown here is derived from an EMBL/GenBank/DDBJ whole genome shotgun (WGS) entry which is preliminary data.</text>
</comment>
<dbReference type="InterPro" id="IPR007921">
    <property type="entry name" value="CHAP_dom"/>
</dbReference>
<evidence type="ECO:0000313" key="5">
    <source>
        <dbReference type="EMBL" id="TAA13868.1"/>
    </source>
</evidence>
<dbReference type="EMBL" id="SHGT01000016">
    <property type="protein sequence ID" value="TAA13868.1"/>
    <property type="molecule type" value="Genomic_DNA"/>
</dbReference>
<keyword evidence="3" id="KW-0732">Signal</keyword>
<feature type="chain" id="PRO_5039651358" description="N-acetylmuramoyl-L-alanine amidase" evidence="3">
    <location>
        <begin position="34"/>
        <end position="304"/>
    </location>
</feature>